<feature type="domain" description="NIL" evidence="1">
    <location>
        <begin position="10"/>
        <end position="84"/>
    </location>
</feature>
<accession>A0ABR9V0M3</accession>
<name>A0ABR9V0M3_9CHRO</name>
<dbReference type="EMBL" id="JADEWC010000002">
    <property type="protein sequence ID" value="MBE9221392.1"/>
    <property type="molecule type" value="Genomic_DNA"/>
</dbReference>
<dbReference type="RefSeq" id="WP_193799583.1">
    <property type="nucleotide sequence ID" value="NZ_JADEWC010000002.1"/>
</dbReference>
<dbReference type="InterPro" id="IPR045865">
    <property type="entry name" value="ACT-like_dom_sf"/>
</dbReference>
<evidence type="ECO:0000259" key="1">
    <source>
        <dbReference type="SMART" id="SM00930"/>
    </source>
</evidence>
<dbReference type="SUPFAM" id="SSF55021">
    <property type="entry name" value="ACT-like"/>
    <property type="match status" value="1"/>
</dbReference>
<dbReference type="Proteomes" id="UP000654604">
    <property type="component" value="Unassembled WGS sequence"/>
</dbReference>
<protein>
    <submittedName>
        <fullName evidence="2">NIL domain-containing protein</fullName>
    </submittedName>
</protein>
<evidence type="ECO:0000313" key="3">
    <source>
        <dbReference type="Proteomes" id="UP000654604"/>
    </source>
</evidence>
<reference evidence="2 3" key="1">
    <citation type="submission" date="2020-10" db="EMBL/GenBank/DDBJ databases">
        <authorList>
            <person name="Castelo-Branco R."/>
            <person name="Eusebio N."/>
            <person name="Adriana R."/>
            <person name="Vieira A."/>
            <person name="Brugerolle De Fraissinette N."/>
            <person name="Rezende De Castro R."/>
            <person name="Schneider M.P."/>
            <person name="Vasconcelos V."/>
            <person name="Leao P.N."/>
        </authorList>
    </citation>
    <scope>NUCLEOTIDE SEQUENCE [LARGE SCALE GENOMIC DNA]</scope>
    <source>
        <strain evidence="2 3">LEGE 03274</strain>
    </source>
</reference>
<dbReference type="SMART" id="SM00930">
    <property type="entry name" value="NIL"/>
    <property type="match status" value="1"/>
</dbReference>
<organism evidence="2 3">
    <name type="scientific">Cyanobacterium stanieri LEGE 03274</name>
    <dbReference type="NCBI Taxonomy" id="1828756"/>
    <lineage>
        <taxon>Bacteria</taxon>
        <taxon>Bacillati</taxon>
        <taxon>Cyanobacteriota</taxon>
        <taxon>Cyanophyceae</taxon>
        <taxon>Oscillatoriophycideae</taxon>
        <taxon>Chroococcales</taxon>
        <taxon>Geminocystaceae</taxon>
        <taxon>Cyanobacterium</taxon>
    </lineage>
</organism>
<dbReference type="Gene3D" id="3.30.70.260">
    <property type="match status" value="1"/>
</dbReference>
<comment type="caution">
    <text evidence="2">The sequence shown here is derived from an EMBL/GenBank/DDBJ whole genome shotgun (WGS) entry which is preliminary data.</text>
</comment>
<sequence>MTNQDIQDKKSIKISIHIPPNHHDKPIIVDLASKHNLEVNITSAMLGEYADKDGWFNLILSGEKTAIQEALNYLSDLNIEVWSQTGNGQQIVKDSWSLGEWEIRH</sequence>
<dbReference type="InterPro" id="IPR018449">
    <property type="entry name" value="NIL_domain"/>
</dbReference>
<keyword evidence="3" id="KW-1185">Reference proteome</keyword>
<gene>
    <name evidence="2" type="ORF">IQ215_01660</name>
</gene>
<evidence type="ECO:0000313" key="2">
    <source>
        <dbReference type="EMBL" id="MBE9221392.1"/>
    </source>
</evidence>
<proteinExistence type="predicted"/>
<dbReference type="Pfam" id="PF09383">
    <property type="entry name" value="NIL"/>
    <property type="match status" value="1"/>
</dbReference>